<dbReference type="PANTHER" id="PTHR31126:SF1">
    <property type="entry name" value="TYROSINE SPECIFIC PROTEIN PHOSPHATASES DOMAIN-CONTAINING PROTEIN"/>
    <property type="match status" value="1"/>
</dbReference>
<dbReference type="InterPro" id="IPR000387">
    <property type="entry name" value="Tyr_Pase_dom"/>
</dbReference>
<dbReference type="EMBL" id="KN817518">
    <property type="protein sequence ID" value="KJA29710.1"/>
    <property type="molecule type" value="Genomic_DNA"/>
</dbReference>
<dbReference type="STRING" id="945553.A0A0D2QDR9"/>
<dbReference type="AlphaFoldDB" id="A0A0D2QDR9"/>
<organism evidence="2 3">
    <name type="scientific">Hypholoma sublateritium (strain FD-334 SS-4)</name>
    <dbReference type="NCBI Taxonomy" id="945553"/>
    <lineage>
        <taxon>Eukaryota</taxon>
        <taxon>Fungi</taxon>
        <taxon>Dikarya</taxon>
        <taxon>Basidiomycota</taxon>
        <taxon>Agaricomycotina</taxon>
        <taxon>Agaricomycetes</taxon>
        <taxon>Agaricomycetidae</taxon>
        <taxon>Agaricales</taxon>
        <taxon>Agaricineae</taxon>
        <taxon>Strophariaceae</taxon>
        <taxon>Hypholoma</taxon>
    </lineage>
</organism>
<sequence>MHDLDPLNPDYVQDVLSKPPFINIPGVINVRDLGNYVSAKEPGQVTKPRYFVRSAELSAITEEGKNKIKELGITKVFDLRSDTEIRKYNTPLPEIDGVEVIHMPVFKTEDYSPEMMAKRYQLYASGKTEAFLELYSQILDHGGPAFGAILRHVKDKPDEGCLFHCTAGKDRTGIIAAIILRLAGVDDEQISHDYALTRIGREPAREMIMARLSKEPLFASNNEAALNMFTCRHETMKAFLGHFDEKYGGAEEYLKRYVGFTEEEISQIKNNILIPRPPRL</sequence>
<reference evidence="3" key="1">
    <citation type="submission" date="2014-04" db="EMBL/GenBank/DDBJ databases">
        <title>Evolutionary Origins and Diversification of the Mycorrhizal Mutualists.</title>
        <authorList>
            <consortium name="DOE Joint Genome Institute"/>
            <consortium name="Mycorrhizal Genomics Consortium"/>
            <person name="Kohler A."/>
            <person name="Kuo A."/>
            <person name="Nagy L.G."/>
            <person name="Floudas D."/>
            <person name="Copeland A."/>
            <person name="Barry K.W."/>
            <person name="Cichocki N."/>
            <person name="Veneault-Fourrey C."/>
            <person name="LaButti K."/>
            <person name="Lindquist E.A."/>
            <person name="Lipzen A."/>
            <person name="Lundell T."/>
            <person name="Morin E."/>
            <person name="Murat C."/>
            <person name="Riley R."/>
            <person name="Ohm R."/>
            <person name="Sun H."/>
            <person name="Tunlid A."/>
            <person name="Henrissat B."/>
            <person name="Grigoriev I.V."/>
            <person name="Hibbett D.S."/>
            <person name="Martin F."/>
        </authorList>
    </citation>
    <scope>NUCLEOTIDE SEQUENCE [LARGE SCALE GENOMIC DNA]</scope>
    <source>
        <strain evidence="3">FD-334 SS-4</strain>
    </source>
</reference>
<gene>
    <name evidence="2" type="ORF">HYPSUDRAFT_60571</name>
</gene>
<accession>A0A0D2QDR9</accession>
<dbReference type="OMA" id="HTIFDFR"/>
<dbReference type="InterPro" id="IPR016130">
    <property type="entry name" value="Tyr_Pase_AS"/>
</dbReference>
<evidence type="ECO:0000313" key="2">
    <source>
        <dbReference type="EMBL" id="KJA29710.1"/>
    </source>
</evidence>
<feature type="domain" description="Tyrosine specific protein phosphatases" evidence="1">
    <location>
        <begin position="129"/>
        <end position="209"/>
    </location>
</feature>
<dbReference type="SUPFAM" id="SSF52799">
    <property type="entry name" value="(Phosphotyrosine protein) phosphatases II"/>
    <property type="match status" value="1"/>
</dbReference>
<name>A0A0D2QDR9_HYPSF</name>
<dbReference type="Gene3D" id="3.90.190.10">
    <property type="entry name" value="Protein tyrosine phosphatase superfamily"/>
    <property type="match status" value="1"/>
</dbReference>
<dbReference type="PANTHER" id="PTHR31126">
    <property type="entry name" value="TYROSINE-PROTEIN PHOSPHATASE"/>
    <property type="match status" value="1"/>
</dbReference>
<dbReference type="OrthoDB" id="449382at2759"/>
<evidence type="ECO:0000313" key="3">
    <source>
        <dbReference type="Proteomes" id="UP000054270"/>
    </source>
</evidence>
<dbReference type="PROSITE" id="PS50056">
    <property type="entry name" value="TYR_PHOSPHATASE_2"/>
    <property type="match status" value="1"/>
</dbReference>
<dbReference type="InterPro" id="IPR029021">
    <property type="entry name" value="Prot-tyrosine_phosphatase-like"/>
</dbReference>
<dbReference type="Proteomes" id="UP000054270">
    <property type="component" value="Unassembled WGS sequence"/>
</dbReference>
<proteinExistence type="predicted"/>
<keyword evidence="3" id="KW-1185">Reference proteome</keyword>
<dbReference type="Pfam" id="PF13350">
    <property type="entry name" value="Y_phosphatase3"/>
    <property type="match status" value="1"/>
</dbReference>
<dbReference type="InterPro" id="IPR026893">
    <property type="entry name" value="Tyr/Ser_Pase_IphP-type"/>
</dbReference>
<protein>
    <recommendedName>
        <fullName evidence="1">Tyrosine specific protein phosphatases domain-containing protein</fullName>
    </recommendedName>
</protein>
<dbReference type="GO" id="GO:0004721">
    <property type="term" value="F:phosphoprotein phosphatase activity"/>
    <property type="evidence" value="ECO:0007669"/>
    <property type="project" value="InterPro"/>
</dbReference>
<evidence type="ECO:0000259" key="1">
    <source>
        <dbReference type="PROSITE" id="PS50056"/>
    </source>
</evidence>
<dbReference type="PROSITE" id="PS00383">
    <property type="entry name" value="TYR_PHOSPHATASE_1"/>
    <property type="match status" value="1"/>
</dbReference>